<dbReference type="EMBL" id="BMFY01000004">
    <property type="protein sequence ID" value="GGA10193.1"/>
    <property type="molecule type" value="Genomic_DNA"/>
</dbReference>
<name>A0A8J2XET0_9MICO</name>
<feature type="transmembrane region" description="Helical" evidence="1">
    <location>
        <begin position="24"/>
        <end position="45"/>
    </location>
</feature>
<sequence>MTVRKVHASEISDSDPGFPPIADIAFWGMGFIAIVLMIAMIAVVVKSGASPLEKILLTALVLLAPVLGSIIAAAILISRRGSRTLT</sequence>
<gene>
    <name evidence="2" type="ORF">GCM10011333_11140</name>
</gene>
<keyword evidence="3" id="KW-1185">Reference proteome</keyword>
<protein>
    <submittedName>
        <fullName evidence="2">Uncharacterized protein</fullName>
    </submittedName>
</protein>
<reference evidence="2" key="1">
    <citation type="journal article" date="2014" name="Int. J. Syst. Evol. Microbiol.">
        <title>Complete genome sequence of Corynebacterium casei LMG S-19264T (=DSM 44701T), isolated from a smear-ripened cheese.</title>
        <authorList>
            <consortium name="US DOE Joint Genome Institute (JGI-PGF)"/>
            <person name="Walter F."/>
            <person name="Albersmeier A."/>
            <person name="Kalinowski J."/>
            <person name="Ruckert C."/>
        </authorList>
    </citation>
    <scope>NUCLEOTIDE SEQUENCE</scope>
    <source>
        <strain evidence="2">CGMCC 1.12785</strain>
    </source>
</reference>
<evidence type="ECO:0000313" key="2">
    <source>
        <dbReference type="EMBL" id="GGA10193.1"/>
    </source>
</evidence>
<accession>A0A8J2XET0</accession>
<comment type="caution">
    <text evidence="2">The sequence shown here is derived from an EMBL/GenBank/DDBJ whole genome shotgun (WGS) entry which is preliminary data.</text>
</comment>
<keyword evidence="1" id="KW-0812">Transmembrane</keyword>
<feature type="transmembrane region" description="Helical" evidence="1">
    <location>
        <begin position="57"/>
        <end position="77"/>
    </location>
</feature>
<dbReference type="AlphaFoldDB" id="A0A8J2XET0"/>
<reference evidence="2" key="2">
    <citation type="submission" date="2020-09" db="EMBL/GenBank/DDBJ databases">
        <authorList>
            <person name="Sun Q."/>
            <person name="Zhou Y."/>
        </authorList>
    </citation>
    <scope>NUCLEOTIDE SEQUENCE</scope>
    <source>
        <strain evidence="2">CGMCC 1.12785</strain>
    </source>
</reference>
<evidence type="ECO:0000256" key="1">
    <source>
        <dbReference type="SAM" id="Phobius"/>
    </source>
</evidence>
<keyword evidence="1" id="KW-1133">Transmembrane helix</keyword>
<evidence type="ECO:0000313" key="3">
    <source>
        <dbReference type="Proteomes" id="UP000616114"/>
    </source>
</evidence>
<dbReference type="Proteomes" id="UP000616114">
    <property type="component" value="Unassembled WGS sequence"/>
</dbReference>
<proteinExistence type="predicted"/>
<organism evidence="2 3">
    <name type="scientific">Sediminivirga luteola</name>
    <dbReference type="NCBI Taxonomy" id="1774748"/>
    <lineage>
        <taxon>Bacteria</taxon>
        <taxon>Bacillati</taxon>
        <taxon>Actinomycetota</taxon>
        <taxon>Actinomycetes</taxon>
        <taxon>Micrococcales</taxon>
        <taxon>Brevibacteriaceae</taxon>
        <taxon>Sediminivirga</taxon>
    </lineage>
</organism>
<keyword evidence="1" id="KW-0472">Membrane</keyword>